<organism evidence="3 4">
    <name type="scientific">Pichia kudriavzevii</name>
    <name type="common">Yeast</name>
    <name type="synonym">Issatchenkia orientalis</name>
    <dbReference type="NCBI Taxonomy" id="4909"/>
    <lineage>
        <taxon>Eukaryota</taxon>
        <taxon>Fungi</taxon>
        <taxon>Dikarya</taxon>
        <taxon>Ascomycota</taxon>
        <taxon>Saccharomycotina</taxon>
        <taxon>Pichiomycetes</taxon>
        <taxon>Pichiales</taxon>
        <taxon>Pichiaceae</taxon>
        <taxon>Pichia</taxon>
    </lineage>
</organism>
<sequence>MENSNVVDQIHLHGKVGRKTGFQVTRTPKKGQNGLEDVNDFFLSEDEFEPTPELGETSPAKRLTERFRLMNESFNIEKKTVKPLDDTEHLDFEPSVTPVNSKQEEHVPILDENLGLSDDEIEETIKDAEDLGTPIRISKNRLTSLTGSPAAQSPQPNVSLLNTRKVTNAGKLTKNIVLNRNTKTSRFQPQNIVSNEGSTSENEVKHKNEIHKSKDANILETDIPEDVSVNETNKEIGNKNESITRVEKIPEKVSINSEQEKIKERPKSANKGATEPPQSPSEGYSEERLDATNHTQTSQRQISVHPSESNYSAIELSKKTGLEADVSIKSDRLPLVSESTGGKVDQEISQATSKTVDSAKSEGLIAPQEALEKMSTECATKGNENVEQDQGSNGIQPLGETHSESPKAQKNTNRRKSITTNDIVERIIIKDTKTNMSSPIRKLRTPRRATLNKDYSLKPPSFTLTQGAEENTTNAARVTDKKSLLESKNVQPVKKSTIQSKIVQSLKTSPLKSKGTQQVKNSPMKPNSNQSKTASKTAKVPNEPHFVRRSTRTRVAPLATWKNEKIVYKTEKINGVIVKSVDNVLHKDQDVEMFSQGPAKAAKSTVIGTPNKGHSKRTPSKKTKPATPVKVRKASKLNEKASKNNKKTTNVKEAIKAKSDSKPDVQASKTHTVPIEIKTTPRGPKKNSELKRAYQDSDSNLKRKMKKVSSPVQRTHEVVINSDEDSIVNGSLKEERDPGTSWQKNNKGALSLSVFEGPGTGKQVNRTVAYAPDSYKNVTVIKNKDEYFKVGTLFDQDCEFCGGGVIELPFDARKAVKSNHDTYFIFYVICGKVEVILSRNTFVVTEGCSFEIPMGNYYQFHNVGDVTAKMMFVQSKYIVIGDNITSESDSNDESDE</sequence>
<dbReference type="Pfam" id="PF11699">
    <property type="entry name" value="CENP-C_C"/>
    <property type="match status" value="1"/>
</dbReference>
<dbReference type="Gene3D" id="2.60.120.10">
    <property type="entry name" value="Jelly Rolls"/>
    <property type="match status" value="1"/>
</dbReference>
<reference evidence="4" key="1">
    <citation type="journal article" date="2014" name="Microb. Cell Fact.">
        <title>Exploiting Issatchenkia orientalis SD108 for succinic acid production.</title>
        <authorList>
            <person name="Xiao H."/>
            <person name="Shao Z."/>
            <person name="Jiang Y."/>
            <person name="Dole S."/>
            <person name="Zhao H."/>
        </authorList>
    </citation>
    <scope>NUCLEOTIDE SEQUENCE [LARGE SCALE GENOMIC DNA]</scope>
    <source>
        <strain evidence="4">SD108</strain>
    </source>
</reference>
<feature type="compositionally biased region" description="Polar residues" evidence="1">
    <location>
        <begin position="462"/>
        <end position="476"/>
    </location>
</feature>
<dbReference type="VEuPathDB" id="FungiDB:C5L36_0B04340"/>
<evidence type="ECO:0000256" key="1">
    <source>
        <dbReference type="SAM" id="MobiDB-lite"/>
    </source>
</evidence>
<evidence type="ECO:0000259" key="2">
    <source>
        <dbReference type="Pfam" id="PF11699"/>
    </source>
</evidence>
<evidence type="ECO:0000313" key="3">
    <source>
        <dbReference type="EMBL" id="KGK39078.1"/>
    </source>
</evidence>
<feature type="compositionally biased region" description="Basic and acidic residues" evidence="1">
    <location>
        <begin position="258"/>
        <end position="267"/>
    </location>
</feature>
<dbReference type="eggNOG" id="ENOG502S47H">
    <property type="taxonomic scope" value="Eukaryota"/>
</dbReference>
<feature type="compositionally biased region" description="Basic and acidic residues" evidence="1">
    <location>
        <begin position="202"/>
        <end position="217"/>
    </location>
</feature>
<dbReference type="InterPro" id="IPR025974">
    <property type="entry name" value="Mif2/CENP-C_cupin"/>
</dbReference>
<comment type="caution">
    <text evidence="3">The sequence shown here is derived from an EMBL/GenBank/DDBJ whole genome shotgun (WGS) entry which is preliminary data.</text>
</comment>
<feature type="region of interest" description="Disordered" evidence="1">
    <location>
        <begin position="437"/>
        <end position="545"/>
    </location>
</feature>
<dbReference type="InterPro" id="IPR014710">
    <property type="entry name" value="RmlC-like_jellyroll"/>
</dbReference>
<dbReference type="AlphaFoldDB" id="A0A099P212"/>
<feature type="region of interest" description="Disordered" evidence="1">
    <location>
        <begin position="188"/>
        <end position="309"/>
    </location>
</feature>
<dbReference type="EMBL" id="JQFK01000012">
    <property type="protein sequence ID" value="KGK39078.1"/>
    <property type="molecule type" value="Genomic_DNA"/>
</dbReference>
<protein>
    <recommendedName>
        <fullName evidence="2">Mif2/CENP-C cupin domain-containing protein</fullName>
    </recommendedName>
</protein>
<dbReference type="InterPro" id="IPR011051">
    <property type="entry name" value="RmlC_Cupin_sf"/>
</dbReference>
<feature type="compositionally biased region" description="Basic and acidic residues" evidence="1">
    <location>
        <begin position="232"/>
        <end position="251"/>
    </location>
</feature>
<dbReference type="CDD" id="cd06993">
    <property type="entry name" value="cupin_CENP-C_C"/>
    <property type="match status" value="1"/>
</dbReference>
<name>A0A099P212_PICKU</name>
<dbReference type="Proteomes" id="UP000029867">
    <property type="component" value="Unassembled WGS sequence"/>
</dbReference>
<feature type="compositionally biased region" description="Polar residues" evidence="1">
    <location>
        <begin position="292"/>
        <end position="309"/>
    </location>
</feature>
<accession>A0A099P212</accession>
<feature type="region of interest" description="Disordered" evidence="1">
    <location>
        <begin position="595"/>
        <end position="713"/>
    </location>
</feature>
<feature type="region of interest" description="Disordered" evidence="1">
    <location>
        <begin position="383"/>
        <end position="419"/>
    </location>
</feature>
<feature type="compositionally biased region" description="Basic and acidic residues" evidence="1">
    <location>
        <begin position="686"/>
        <end position="701"/>
    </location>
</feature>
<proteinExistence type="predicted"/>
<dbReference type="HOGENOM" id="CLU_322895_0_0_1"/>
<feature type="compositionally biased region" description="Polar residues" evidence="1">
    <location>
        <begin position="188"/>
        <end position="201"/>
    </location>
</feature>
<gene>
    <name evidence="3" type="ORF">JL09_g1758</name>
</gene>
<feature type="compositionally biased region" description="Basic and acidic residues" evidence="1">
    <location>
        <begin position="653"/>
        <end position="663"/>
    </location>
</feature>
<feature type="compositionally biased region" description="Basic residues" evidence="1">
    <location>
        <begin position="613"/>
        <end position="635"/>
    </location>
</feature>
<dbReference type="SUPFAM" id="SSF51182">
    <property type="entry name" value="RmlC-like cupins"/>
    <property type="match status" value="1"/>
</dbReference>
<feature type="compositionally biased region" description="Polar residues" evidence="1">
    <location>
        <begin position="486"/>
        <end position="536"/>
    </location>
</feature>
<feature type="compositionally biased region" description="Polar residues" evidence="1">
    <location>
        <begin position="383"/>
        <end position="395"/>
    </location>
</feature>
<feature type="domain" description="Mif2/CENP-C cupin" evidence="2">
    <location>
        <begin position="788"/>
        <end position="874"/>
    </location>
</feature>
<evidence type="ECO:0000313" key="4">
    <source>
        <dbReference type="Proteomes" id="UP000029867"/>
    </source>
</evidence>